<dbReference type="AlphaFoldDB" id="A0AA39TMM8"/>
<protein>
    <submittedName>
        <fullName evidence="2">Uncharacterized protein</fullName>
    </submittedName>
</protein>
<evidence type="ECO:0000256" key="1">
    <source>
        <dbReference type="SAM" id="SignalP"/>
    </source>
</evidence>
<dbReference type="EMBL" id="JAULSR010000010">
    <property type="protein sequence ID" value="KAK0610671.1"/>
    <property type="molecule type" value="Genomic_DNA"/>
</dbReference>
<feature type="signal peptide" evidence="1">
    <location>
        <begin position="1"/>
        <end position="19"/>
    </location>
</feature>
<evidence type="ECO:0000313" key="3">
    <source>
        <dbReference type="Proteomes" id="UP001174934"/>
    </source>
</evidence>
<feature type="non-terminal residue" evidence="2">
    <location>
        <position position="207"/>
    </location>
</feature>
<keyword evidence="3" id="KW-1185">Reference proteome</keyword>
<keyword evidence="1" id="KW-0732">Signal</keyword>
<dbReference type="Proteomes" id="UP001174934">
    <property type="component" value="Unassembled WGS sequence"/>
</dbReference>
<name>A0AA39TMM8_9PEZI</name>
<evidence type="ECO:0000313" key="2">
    <source>
        <dbReference type="EMBL" id="KAK0610671.1"/>
    </source>
</evidence>
<sequence length="207" mass="23006">MPQPLSPTLLLLTIFVIDSDETAQLAGFPHVEIEEKYAAIARAEAAEKRKPQFGNLELSFFADASLGTDNLSGGIGIVFDRWSPGDVYHEKRFVMGYHITPTLNIDLGEGLALFQAAKIGREEIVKAIEAANPDDAEKIRTSKITINLFSDSMRFLEYVRKGTLKSCLDSPLGAAKTVLLNKLIRYLNDATVEGVKIQYKLYWMKGH</sequence>
<accession>A0AA39TMM8</accession>
<comment type="caution">
    <text evidence="2">The sequence shown here is derived from an EMBL/GenBank/DDBJ whole genome shotgun (WGS) entry which is preliminary data.</text>
</comment>
<reference evidence="2" key="1">
    <citation type="submission" date="2023-06" db="EMBL/GenBank/DDBJ databases">
        <title>Genome-scale phylogeny and comparative genomics of the fungal order Sordariales.</title>
        <authorList>
            <consortium name="Lawrence Berkeley National Laboratory"/>
            <person name="Hensen N."/>
            <person name="Bonometti L."/>
            <person name="Westerberg I."/>
            <person name="Brannstrom I.O."/>
            <person name="Guillou S."/>
            <person name="Cros-Aarteil S."/>
            <person name="Calhoun S."/>
            <person name="Haridas S."/>
            <person name="Kuo A."/>
            <person name="Mondo S."/>
            <person name="Pangilinan J."/>
            <person name="Riley R."/>
            <person name="LaButti K."/>
            <person name="Andreopoulos B."/>
            <person name="Lipzen A."/>
            <person name="Chen C."/>
            <person name="Yanf M."/>
            <person name="Daum C."/>
            <person name="Ng V."/>
            <person name="Clum A."/>
            <person name="Steindorff A."/>
            <person name="Ohm R."/>
            <person name="Martin F."/>
            <person name="Silar P."/>
            <person name="Natvig D."/>
            <person name="Lalanne C."/>
            <person name="Gautier V."/>
            <person name="Ament-velasquez S.L."/>
            <person name="Kruys A."/>
            <person name="Hutchinson M.I."/>
            <person name="Powell A.J."/>
            <person name="Barry K."/>
            <person name="Miller A.N."/>
            <person name="Grigoriev I.V."/>
            <person name="Debuchy R."/>
            <person name="Gladieux P."/>
            <person name="Thoren M.H."/>
            <person name="Johannesson H."/>
        </authorList>
    </citation>
    <scope>NUCLEOTIDE SEQUENCE</scope>
    <source>
        <strain evidence="2">SMH3391-2</strain>
    </source>
</reference>
<proteinExistence type="predicted"/>
<gene>
    <name evidence="2" type="ORF">B0T17DRAFT_500100</name>
</gene>
<feature type="chain" id="PRO_5041415457" evidence="1">
    <location>
        <begin position="20"/>
        <end position="207"/>
    </location>
</feature>
<organism evidence="2 3">
    <name type="scientific">Bombardia bombarda</name>
    <dbReference type="NCBI Taxonomy" id="252184"/>
    <lineage>
        <taxon>Eukaryota</taxon>
        <taxon>Fungi</taxon>
        <taxon>Dikarya</taxon>
        <taxon>Ascomycota</taxon>
        <taxon>Pezizomycotina</taxon>
        <taxon>Sordariomycetes</taxon>
        <taxon>Sordariomycetidae</taxon>
        <taxon>Sordariales</taxon>
        <taxon>Lasiosphaeriaceae</taxon>
        <taxon>Bombardia</taxon>
    </lineage>
</organism>